<evidence type="ECO:0000313" key="3">
    <source>
        <dbReference type="Proteomes" id="UP000177622"/>
    </source>
</evidence>
<evidence type="ECO:0000313" key="2">
    <source>
        <dbReference type="EMBL" id="OGE56003.1"/>
    </source>
</evidence>
<dbReference type="AlphaFoldDB" id="A0A1F5LS15"/>
<name>A0A1F5LS15_PENAI</name>
<dbReference type="Proteomes" id="UP000177622">
    <property type="component" value="Unassembled WGS sequence"/>
</dbReference>
<evidence type="ECO:0000256" key="1">
    <source>
        <dbReference type="SAM" id="MobiDB-lite"/>
    </source>
</evidence>
<accession>A0A1F5LS15</accession>
<organism evidence="2 3">
    <name type="scientific">Penicillium arizonense</name>
    <dbReference type="NCBI Taxonomy" id="1835702"/>
    <lineage>
        <taxon>Eukaryota</taxon>
        <taxon>Fungi</taxon>
        <taxon>Dikarya</taxon>
        <taxon>Ascomycota</taxon>
        <taxon>Pezizomycotina</taxon>
        <taxon>Eurotiomycetes</taxon>
        <taxon>Eurotiomycetidae</taxon>
        <taxon>Eurotiales</taxon>
        <taxon>Aspergillaceae</taxon>
        <taxon>Penicillium</taxon>
    </lineage>
</organism>
<feature type="compositionally biased region" description="Polar residues" evidence="1">
    <location>
        <begin position="110"/>
        <end position="120"/>
    </location>
</feature>
<dbReference type="RefSeq" id="XP_022491432.1">
    <property type="nucleotide sequence ID" value="XM_022628376.1"/>
</dbReference>
<comment type="caution">
    <text evidence="2">The sequence shown here is derived from an EMBL/GenBank/DDBJ whole genome shotgun (WGS) entry which is preliminary data.</text>
</comment>
<keyword evidence="3" id="KW-1185">Reference proteome</keyword>
<sequence>MTNIFGNTVEPRFNILAPLMACLGFSKTETARFPPELPHSFCVEESEPKPDKMHTGTLYDGSFCKEPEIQGQLGGQSDISLHHERVSSRREKAKHLAGGHHASPYEEGGQLQTARSSEPQ</sequence>
<dbReference type="GeneID" id="34573110"/>
<feature type="region of interest" description="Disordered" evidence="1">
    <location>
        <begin position="83"/>
        <end position="120"/>
    </location>
</feature>
<protein>
    <submittedName>
        <fullName evidence="2">Uncharacterized protein</fullName>
    </submittedName>
</protein>
<dbReference type="EMBL" id="LXJU01000003">
    <property type="protein sequence ID" value="OGE56003.1"/>
    <property type="molecule type" value="Genomic_DNA"/>
</dbReference>
<gene>
    <name evidence="2" type="ORF">PENARI_c003G05426</name>
</gene>
<proteinExistence type="predicted"/>
<reference evidence="2 3" key="1">
    <citation type="journal article" date="2016" name="Sci. Rep.">
        <title>Penicillium arizonense, a new, genome sequenced fungal species, reveals a high chemical diversity in secreted metabolites.</title>
        <authorList>
            <person name="Grijseels S."/>
            <person name="Nielsen J.C."/>
            <person name="Randelovic M."/>
            <person name="Nielsen J."/>
            <person name="Nielsen K.F."/>
            <person name="Workman M."/>
            <person name="Frisvad J.C."/>
        </authorList>
    </citation>
    <scope>NUCLEOTIDE SEQUENCE [LARGE SCALE GENOMIC DNA]</scope>
    <source>
        <strain evidence="2 3">CBS 141311</strain>
    </source>
</reference>